<feature type="signal peptide" evidence="1">
    <location>
        <begin position="1"/>
        <end position="21"/>
    </location>
</feature>
<sequence>MKKIIKYLCLSLFLQSLVACENDEVKTYMSAQTQAPKLSSTQTNYVLSANTANDSTVSLTWARSDYGFSAAAKYTLQIAKAGSNFAAPKEVSLGNATSFKYTTADFNQLAILQGLKPSAVGQLEVRVKSSVSESVADLYSNTLTVSVTPYIVVINYPSLWVAGDFQGWNPATAPKISSRNSNGIYEGYVWISGGTRQFKLTSQPDWNGIAYGWASSTTTGTDVSGTINTSGGNLFVPTDGYFLIKANTNTNTWSATKTTWSIIGDAPEGSNWSNDIPMQFDATKNVWKVTTKLNVGSLKFRANSGWTINLGDTGADLSLEYDGTDIKIPSNLTGTRTITLDLKAGNYTYTIE</sequence>
<dbReference type="InterPro" id="IPR025970">
    <property type="entry name" value="SusE"/>
</dbReference>
<reference evidence="3 4" key="1">
    <citation type="submission" date="2023-05" db="EMBL/GenBank/DDBJ databases">
        <title>Novel species of genus Flectobacillus isolated from stream in China.</title>
        <authorList>
            <person name="Lu H."/>
        </authorList>
    </citation>
    <scope>NUCLEOTIDE SEQUENCE [LARGE SCALE GENOMIC DNA]</scope>
    <source>
        <strain evidence="3 4">KCTC 42575</strain>
    </source>
</reference>
<name>A0ABT6Y3B4_9BACT</name>
<evidence type="ECO:0000256" key="1">
    <source>
        <dbReference type="SAM" id="SignalP"/>
    </source>
</evidence>
<dbReference type="Pfam" id="PF14292">
    <property type="entry name" value="SusE"/>
    <property type="match status" value="1"/>
</dbReference>
<proteinExistence type="predicted"/>
<dbReference type="Proteomes" id="UP001236507">
    <property type="component" value="Unassembled WGS sequence"/>
</dbReference>
<protein>
    <submittedName>
        <fullName evidence="3">SusE domain-containing protein</fullName>
    </submittedName>
</protein>
<gene>
    <name evidence="3" type="ORF">QM524_02375</name>
</gene>
<dbReference type="RefSeq" id="WP_283343310.1">
    <property type="nucleotide sequence ID" value="NZ_JASHIF010000002.1"/>
</dbReference>
<dbReference type="PROSITE" id="PS51257">
    <property type="entry name" value="PROKAR_LIPOPROTEIN"/>
    <property type="match status" value="1"/>
</dbReference>
<evidence type="ECO:0000259" key="2">
    <source>
        <dbReference type="Pfam" id="PF14292"/>
    </source>
</evidence>
<dbReference type="Gene3D" id="2.60.40.3620">
    <property type="match status" value="2"/>
</dbReference>
<comment type="caution">
    <text evidence="3">The sequence shown here is derived from an EMBL/GenBank/DDBJ whole genome shotgun (WGS) entry which is preliminary data.</text>
</comment>
<dbReference type="CDD" id="cd12967">
    <property type="entry name" value="CBM_SusE-F_like_u1"/>
    <property type="match status" value="1"/>
</dbReference>
<feature type="chain" id="PRO_5047295581" evidence="1">
    <location>
        <begin position="22"/>
        <end position="352"/>
    </location>
</feature>
<evidence type="ECO:0000313" key="4">
    <source>
        <dbReference type="Proteomes" id="UP001236507"/>
    </source>
</evidence>
<accession>A0ABT6Y3B4</accession>
<dbReference type="EMBL" id="JASHIF010000002">
    <property type="protein sequence ID" value="MDI9858045.1"/>
    <property type="molecule type" value="Genomic_DNA"/>
</dbReference>
<keyword evidence="1" id="KW-0732">Signal</keyword>
<organism evidence="3 4">
    <name type="scientific">Flectobacillus roseus</name>
    <dbReference type="NCBI Taxonomy" id="502259"/>
    <lineage>
        <taxon>Bacteria</taxon>
        <taxon>Pseudomonadati</taxon>
        <taxon>Bacteroidota</taxon>
        <taxon>Cytophagia</taxon>
        <taxon>Cytophagales</taxon>
        <taxon>Flectobacillaceae</taxon>
        <taxon>Flectobacillus</taxon>
    </lineage>
</organism>
<keyword evidence="4" id="KW-1185">Reference proteome</keyword>
<feature type="domain" description="SusE outer membrane protein" evidence="2">
    <location>
        <begin position="23"/>
        <end position="128"/>
    </location>
</feature>
<evidence type="ECO:0000313" key="3">
    <source>
        <dbReference type="EMBL" id="MDI9858045.1"/>
    </source>
</evidence>